<accession>A0ABT3BAL5</accession>
<dbReference type="Proteomes" id="UP001208690">
    <property type="component" value="Unassembled WGS sequence"/>
</dbReference>
<dbReference type="PRINTS" id="PR00313">
    <property type="entry name" value="CABNDNGRPT"/>
</dbReference>
<gene>
    <name evidence="2" type="ORF">MUB52_04175</name>
</gene>
<evidence type="ECO:0000256" key="1">
    <source>
        <dbReference type="SAM" id="MobiDB-lite"/>
    </source>
</evidence>
<dbReference type="Gene3D" id="2.160.20.160">
    <property type="match status" value="1"/>
</dbReference>
<reference evidence="2 3" key="1">
    <citation type="submission" date="2022-04" db="EMBL/GenBank/DDBJ databases">
        <title>Roseobacter sp. WL0113 is a bacterium isolated from neritic sediment.</title>
        <authorList>
            <person name="Wang L."/>
            <person name="He W."/>
            <person name="Zhang D.-F."/>
        </authorList>
    </citation>
    <scope>NUCLEOTIDE SEQUENCE [LARGE SCALE GENOMIC DNA]</scope>
    <source>
        <strain evidence="2 3">WL0113</strain>
    </source>
</reference>
<protein>
    <submittedName>
        <fullName evidence="2">Uncharacterized protein</fullName>
    </submittedName>
</protein>
<sequence>MITASLLMAQSDAARAEVTRQQDDGPSTTSTVEALRREKAVAQKDYMADRDERYEAREIITNDHVDDSVNLVAERYRQKALELMKALVKLSGQDDSAAPIDPQNTEEPDIGTTMADFVRANIDTISRADARLTLETEYVEYATGDGNDAVAVTDDTVSGMRTGDGSDAVSISADRVYSVHTDADRATMAHIVGDGFGGGHGGQRRYSNADSLSIQARDVQDIWTGGGADSIAVQSRLVNGVHAGAGNDAVAINGGLVEYVNGDEGHDSIAVKAVLATRIDGGAGDDVISVDVEQGNRPLDTIYTPRAEGSGRELRFSSLSNADVQGGAGNDTLNIRADRHISVDGGLGDDRMHLESGTVALKYRSGDGQDHVSLGKGVSVLVDLDSSARYTVDKTDGLLTLSFEDGGAITFEGVDDAANLIVRNGDGTRFFQQDGTFDAPGQQTAPMRSIDLRA</sequence>
<keyword evidence="3" id="KW-1185">Reference proteome</keyword>
<organism evidence="2 3">
    <name type="scientific">Roseobacter sinensis</name>
    <dbReference type="NCBI Taxonomy" id="2931391"/>
    <lineage>
        <taxon>Bacteria</taxon>
        <taxon>Pseudomonadati</taxon>
        <taxon>Pseudomonadota</taxon>
        <taxon>Alphaproteobacteria</taxon>
        <taxon>Rhodobacterales</taxon>
        <taxon>Roseobacteraceae</taxon>
        <taxon>Roseobacter</taxon>
    </lineage>
</organism>
<feature type="compositionally biased region" description="Polar residues" evidence="1">
    <location>
        <begin position="435"/>
        <end position="446"/>
    </location>
</feature>
<dbReference type="RefSeq" id="WP_263842939.1">
    <property type="nucleotide sequence ID" value="NZ_JALIEB010000002.1"/>
</dbReference>
<dbReference type="InterPro" id="IPR011049">
    <property type="entry name" value="Serralysin-like_metalloprot_C"/>
</dbReference>
<dbReference type="SUPFAM" id="SSF51120">
    <property type="entry name" value="beta-Roll"/>
    <property type="match status" value="1"/>
</dbReference>
<name>A0ABT3BAL5_9RHOB</name>
<proteinExistence type="predicted"/>
<evidence type="ECO:0000313" key="3">
    <source>
        <dbReference type="Proteomes" id="UP001208690"/>
    </source>
</evidence>
<evidence type="ECO:0000313" key="2">
    <source>
        <dbReference type="EMBL" id="MCV3270616.1"/>
    </source>
</evidence>
<dbReference type="EMBL" id="JALIEB010000002">
    <property type="protein sequence ID" value="MCV3270616.1"/>
    <property type="molecule type" value="Genomic_DNA"/>
</dbReference>
<feature type="region of interest" description="Disordered" evidence="1">
    <location>
        <begin position="435"/>
        <end position="454"/>
    </location>
</feature>
<comment type="caution">
    <text evidence="2">The sequence shown here is derived from an EMBL/GenBank/DDBJ whole genome shotgun (WGS) entry which is preliminary data.</text>
</comment>